<gene>
    <name evidence="1" type="ORF">SEVIR_5G228750v2</name>
</gene>
<evidence type="ECO:0000313" key="1">
    <source>
        <dbReference type="EMBL" id="TKW15302.1"/>
    </source>
</evidence>
<keyword evidence="2" id="KW-1185">Reference proteome</keyword>
<accession>A0A4U6UIP7</accession>
<evidence type="ECO:0000313" key="2">
    <source>
        <dbReference type="Proteomes" id="UP000298652"/>
    </source>
</evidence>
<sequence length="43" mass="5059">MVFVSAEMAYVTESNRTQVTGEIWTNKWRRREIVCLDVDVVLL</sequence>
<name>A0A4U6UIP7_SETVI</name>
<dbReference type="AlphaFoldDB" id="A0A4U6UIP7"/>
<dbReference type="Gramene" id="TKW15302">
    <property type="protein sequence ID" value="TKW15302"/>
    <property type="gene ID" value="SEVIR_5G228750v2"/>
</dbReference>
<reference evidence="1" key="1">
    <citation type="submission" date="2019-03" db="EMBL/GenBank/DDBJ databases">
        <title>WGS assembly of Setaria viridis.</title>
        <authorList>
            <person name="Huang P."/>
            <person name="Jenkins J."/>
            <person name="Grimwood J."/>
            <person name="Barry K."/>
            <person name="Healey A."/>
            <person name="Mamidi S."/>
            <person name="Sreedasyam A."/>
            <person name="Shu S."/>
            <person name="Feldman M."/>
            <person name="Wu J."/>
            <person name="Yu Y."/>
            <person name="Chen C."/>
            <person name="Johnson J."/>
            <person name="Rokhsar D."/>
            <person name="Baxter I."/>
            <person name="Schmutz J."/>
            <person name="Brutnell T."/>
            <person name="Kellogg E."/>
        </authorList>
    </citation>
    <scope>NUCLEOTIDE SEQUENCE [LARGE SCALE GENOMIC DNA]</scope>
</reference>
<dbReference type="EMBL" id="CM016556">
    <property type="protein sequence ID" value="TKW15302.1"/>
    <property type="molecule type" value="Genomic_DNA"/>
</dbReference>
<protein>
    <submittedName>
        <fullName evidence="1">Uncharacterized protein</fullName>
    </submittedName>
</protein>
<dbReference type="Proteomes" id="UP000298652">
    <property type="component" value="Chromosome 5"/>
</dbReference>
<proteinExistence type="predicted"/>
<organism evidence="1 2">
    <name type="scientific">Setaria viridis</name>
    <name type="common">Green bristlegrass</name>
    <name type="synonym">Setaria italica subsp. viridis</name>
    <dbReference type="NCBI Taxonomy" id="4556"/>
    <lineage>
        <taxon>Eukaryota</taxon>
        <taxon>Viridiplantae</taxon>
        <taxon>Streptophyta</taxon>
        <taxon>Embryophyta</taxon>
        <taxon>Tracheophyta</taxon>
        <taxon>Spermatophyta</taxon>
        <taxon>Magnoliopsida</taxon>
        <taxon>Liliopsida</taxon>
        <taxon>Poales</taxon>
        <taxon>Poaceae</taxon>
        <taxon>PACMAD clade</taxon>
        <taxon>Panicoideae</taxon>
        <taxon>Panicodae</taxon>
        <taxon>Paniceae</taxon>
        <taxon>Cenchrinae</taxon>
        <taxon>Setaria</taxon>
    </lineage>
</organism>